<keyword evidence="1" id="KW-1133">Transmembrane helix</keyword>
<dbReference type="AlphaFoldDB" id="A0AA42B8X0"/>
<accession>A0AA42B8X0</accession>
<evidence type="ECO:0000256" key="1">
    <source>
        <dbReference type="SAM" id="Phobius"/>
    </source>
</evidence>
<evidence type="ECO:0000313" key="3">
    <source>
        <dbReference type="Proteomes" id="UP001165393"/>
    </source>
</evidence>
<comment type="caution">
    <text evidence="2">The sequence shown here is derived from an EMBL/GenBank/DDBJ whole genome shotgun (WGS) entry which is preliminary data.</text>
</comment>
<feature type="transmembrane region" description="Helical" evidence="1">
    <location>
        <begin position="7"/>
        <end position="27"/>
    </location>
</feature>
<gene>
    <name evidence="2" type="ORF">NAF29_17725</name>
</gene>
<dbReference type="EMBL" id="JAMQGP010000011">
    <property type="protein sequence ID" value="MCM2681489.1"/>
    <property type="molecule type" value="Genomic_DNA"/>
</dbReference>
<evidence type="ECO:0000313" key="2">
    <source>
        <dbReference type="EMBL" id="MCM2681489.1"/>
    </source>
</evidence>
<dbReference type="Proteomes" id="UP001165393">
    <property type="component" value="Unassembled WGS sequence"/>
</dbReference>
<keyword evidence="1" id="KW-0812">Transmembrane</keyword>
<proteinExistence type="predicted"/>
<protein>
    <submittedName>
        <fullName evidence="2">Uncharacterized protein</fullName>
    </submittedName>
</protein>
<name>A0AA42B8X0_9GAMM</name>
<organism evidence="2 3">
    <name type="scientific">Echinimonas agarilytica</name>
    <dbReference type="NCBI Taxonomy" id="1215918"/>
    <lineage>
        <taxon>Bacteria</taxon>
        <taxon>Pseudomonadati</taxon>
        <taxon>Pseudomonadota</taxon>
        <taxon>Gammaproteobacteria</taxon>
        <taxon>Alteromonadales</taxon>
        <taxon>Echinimonadaceae</taxon>
        <taxon>Echinimonas</taxon>
    </lineage>
</organism>
<sequence length="388" mass="45534">MSVFKQYIIVMAGAFVGLASMLMAFNYHHDIHFLYHFGEVSSYNRGYEREFKPWHVRNAKPEVVVIGNSRPLYSFDTTRISKKNSYNFAIAGANTWETVRNFEHILYTSAPKLVFLSVDNVCSNIADKTNVHVMGNALREMRAHYYRILALLNTEAFNAWLTDKLPSNDELYDRSGRRTRFESNRTMAEGFRFRENNKIKNRFKSQWSESCNVRAITRLLTLAHENNVDLKMFINPIHIRYIEVDHQFKYTEQLLNIRKKRFVELNELVAQQFGKKPFTIYDFLEINDVTTEFVDLSSTDFPKYWYESSHYKKNVGDMMIDRMMSNRPEGGTAFGTEINTSNIDAHIQQQWALLSEWRTKSPHVVNDIRQSMERIGQELGKQVPQKPN</sequence>
<dbReference type="RefSeq" id="WP_251262969.1">
    <property type="nucleotide sequence ID" value="NZ_JAMQGP010000011.1"/>
</dbReference>
<keyword evidence="1" id="KW-0472">Membrane</keyword>
<keyword evidence="3" id="KW-1185">Reference proteome</keyword>
<reference evidence="2 3" key="1">
    <citation type="journal article" date="2013" name="Antonie Van Leeuwenhoek">
        <title>Echinimonas agarilytica gen. nov., sp. nov., a new gammaproteobacterium isolated from the sea urchin Strongylocentrotus intermedius.</title>
        <authorList>
            <person name="Nedashkovskaya O.I."/>
            <person name="Stenkova A.M."/>
            <person name="Zhukova N.V."/>
            <person name="Van Trappen S."/>
            <person name="Lee J.S."/>
            <person name="Kim S.B."/>
        </authorList>
    </citation>
    <scope>NUCLEOTIDE SEQUENCE [LARGE SCALE GENOMIC DNA]</scope>
    <source>
        <strain evidence="2 3">KMM 6351</strain>
    </source>
</reference>